<evidence type="ECO:0000256" key="1">
    <source>
        <dbReference type="ARBA" id="ARBA00004123"/>
    </source>
</evidence>
<dbReference type="InterPro" id="IPR018525">
    <property type="entry name" value="MCM_CS"/>
</dbReference>
<evidence type="ECO:0000256" key="8">
    <source>
        <dbReference type="ARBA" id="ARBA00023125"/>
    </source>
</evidence>
<dbReference type="FunFam" id="3.40.50.300:FF:000217">
    <property type="entry name" value="DNA helicase"/>
    <property type="match status" value="1"/>
</dbReference>
<dbReference type="GO" id="GO:0000727">
    <property type="term" value="P:double-strand break repair via break-induced replication"/>
    <property type="evidence" value="ECO:0007669"/>
    <property type="project" value="TreeGrafter"/>
</dbReference>
<dbReference type="PRINTS" id="PR01660">
    <property type="entry name" value="MCMPROTEIN4"/>
</dbReference>
<dbReference type="SMART" id="SM00350">
    <property type="entry name" value="MCM"/>
    <property type="match status" value="1"/>
</dbReference>
<keyword evidence="6 13" id="KW-0347">Helicase</keyword>
<dbReference type="SUPFAM" id="SSF50249">
    <property type="entry name" value="Nucleic acid-binding proteins"/>
    <property type="match status" value="1"/>
</dbReference>
<evidence type="ECO:0000256" key="2">
    <source>
        <dbReference type="ARBA" id="ARBA00008010"/>
    </source>
</evidence>
<dbReference type="Pfam" id="PF17207">
    <property type="entry name" value="MCM_OB"/>
    <property type="match status" value="1"/>
</dbReference>
<dbReference type="GO" id="GO:0005524">
    <property type="term" value="F:ATP binding"/>
    <property type="evidence" value="ECO:0007669"/>
    <property type="project" value="UniProtKB-UniRule"/>
</dbReference>
<keyword evidence="4 12" id="KW-0547">Nucleotide-binding</keyword>
<evidence type="ECO:0000313" key="15">
    <source>
        <dbReference type="EMBL" id="EIE24613.1"/>
    </source>
</evidence>
<comment type="caution">
    <text evidence="15">The sequence shown here is derived from an EMBL/GenBank/DDBJ whole genome shotgun (WGS) entry which is preliminary data.</text>
</comment>
<dbReference type="GO" id="GO:0003697">
    <property type="term" value="F:single-stranded DNA binding"/>
    <property type="evidence" value="ECO:0007669"/>
    <property type="project" value="TreeGrafter"/>
</dbReference>
<dbReference type="EMBL" id="AGSI01000005">
    <property type="protein sequence ID" value="EIE24613.1"/>
    <property type="molecule type" value="Genomic_DNA"/>
</dbReference>
<dbReference type="Pfam" id="PF17855">
    <property type="entry name" value="MCM_lid"/>
    <property type="match status" value="1"/>
</dbReference>
<reference evidence="15 16" key="1">
    <citation type="journal article" date="2012" name="Genome Biol.">
        <title>The genome of the polar eukaryotic microalga coccomyxa subellipsoidea reveals traits of cold adaptation.</title>
        <authorList>
            <person name="Blanc G."/>
            <person name="Agarkova I."/>
            <person name="Grimwood J."/>
            <person name="Kuo A."/>
            <person name="Brueggeman A."/>
            <person name="Dunigan D."/>
            <person name="Gurnon J."/>
            <person name="Ladunga I."/>
            <person name="Lindquist E."/>
            <person name="Lucas S."/>
            <person name="Pangilinan J."/>
            <person name="Proschold T."/>
            <person name="Salamov A."/>
            <person name="Schmutz J."/>
            <person name="Weeks D."/>
            <person name="Yamada T."/>
            <person name="Claverie J.M."/>
            <person name="Grigoriev I."/>
            <person name="Van Etten J."/>
            <person name="Lomsadze A."/>
            <person name="Borodovsky M."/>
        </authorList>
    </citation>
    <scope>NUCLEOTIDE SEQUENCE [LARGE SCALE GENOMIC DNA]</scope>
    <source>
        <strain evidence="15 16">C-169</strain>
    </source>
</reference>
<feature type="domain" description="MCM C-terminal AAA(+) ATPase" evidence="14">
    <location>
        <begin position="360"/>
        <end position="565"/>
    </location>
</feature>
<evidence type="ECO:0000256" key="3">
    <source>
        <dbReference type="ARBA" id="ARBA00022705"/>
    </source>
</evidence>
<dbReference type="GO" id="GO:0000347">
    <property type="term" value="C:THO complex"/>
    <property type="evidence" value="ECO:0007669"/>
    <property type="project" value="UniProtKB-ARBA"/>
</dbReference>
<evidence type="ECO:0000256" key="6">
    <source>
        <dbReference type="ARBA" id="ARBA00022806"/>
    </source>
</evidence>
<keyword evidence="7 12" id="KW-0067">ATP-binding</keyword>
<dbReference type="RefSeq" id="XP_005649157.1">
    <property type="nucleotide sequence ID" value="XM_005649100.1"/>
</dbReference>
<evidence type="ECO:0000313" key="16">
    <source>
        <dbReference type="Proteomes" id="UP000007264"/>
    </source>
</evidence>
<dbReference type="FunFam" id="2.20.28.10:FF:000003">
    <property type="entry name" value="DNA helicase"/>
    <property type="match status" value="1"/>
</dbReference>
<dbReference type="eggNOG" id="KOG0478">
    <property type="taxonomic scope" value="Eukaryota"/>
</dbReference>
<keyword evidence="8 12" id="KW-0238">DNA-binding</keyword>
<dbReference type="InterPro" id="IPR033762">
    <property type="entry name" value="MCM_OB"/>
</dbReference>
<dbReference type="Proteomes" id="UP000007264">
    <property type="component" value="Unassembled WGS sequence"/>
</dbReference>
<comment type="catalytic activity">
    <reaction evidence="10 13">
        <text>ATP + H2O = ADP + phosphate + H(+)</text>
        <dbReference type="Rhea" id="RHEA:13065"/>
        <dbReference type="ChEBI" id="CHEBI:15377"/>
        <dbReference type="ChEBI" id="CHEBI:15378"/>
        <dbReference type="ChEBI" id="CHEBI:30616"/>
        <dbReference type="ChEBI" id="CHEBI:43474"/>
        <dbReference type="ChEBI" id="CHEBI:456216"/>
        <dbReference type="EC" id="3.6.4.12"/>
    </reaction>
</comment>
<dbReference type="GO" id="GO:0042555">
    <property type="term" value="C:MCM complex"/>
    <property type="evidence" value="ECO:0007669"/>
    <property type="project" value="UniProtKB-UniRule"/>
</dbReference>
<gene>
    <name evidence="15" type="ORF">COCSUDRAFT_46876</name>
</gene>
<evidence type="ECO:0000256" key="4">
    <source>
        <dbReference type="ARBA" id="ARBA00022741"/>
    </source>
</evidence>
<dbReference type="KEGG" id="csl:COCSUDRAFT_46876"/>
<dbReference type="GO" id="GO:0016887">
    <property type="term" value="F:ATP hydrolysis activity"/>
    <property type="evidence" value="ECO:0007669"/>
    <property type="project" value="RHEA"/>
</dbReference>
<dbReference type="GO" id="GO:0006271">
    <property type="term" value="P:DNA strand elongation involved in DNA replication"/>
    <property type="evidence" value="ECO:0007669"/>
    <property type="project" value="TreeGrafter"/>
</dbReference>
<keyword evidence="3 13" id="KW-0235">DNA replication</keyword>
<dbReference type="InterPro" id="IPR012340">
    <property type="entry name" value="NA-bd_OB-fold"/>
</dbReference>
<dbReference type="Gene3D" id="2.40.50.140">
    <property type="entry name" value="Nucleic acid-binding proteins"/>
    <property type="match status" value="1"/>
</dbReference>
<dbReference type="InterPro" id="IPR041562">
    <property type="entry name" value="MCM_lid"/>
</dbReference>
<evidence type="ECO:0000256" key="12">
    <source>
        <dbReference type="RuleBase" id="RU004070"/>
    </source>
</evidence>
<dbReference type="InterPro" id="IPR027925">
    <property type="entry name" value="MCM_N"/>
</dbReference>
<dbReference type="EC" id="3.6.4.12" evidence="13"/>
<dbReference type="InterPro" id="IPR008047">
    <property type="entry name" value="MCM_4"/>
</dbReference>
<dbReference type="Gene3D" id="3.40.50.300">
    <property type="entry name" value="P-loop containing nucleotide triphosphate hydrolases"/>
    <property type="match status" value="1"/>
</dbReference>
<evidence type="ECO:0000259" key="14">
    <source>
        <dbReference type="PROSITE" id="PS50051"/>
    </source>
</evidence>
<dbReference type="PANTHER" id="PTHR11630:SF66">
    <property type="entry name" value="DNA REPLICATION LICENSING FACTOR MCM4"/>
    <property type="match status" value="1"/>
</dbReference>
<keyword evidence="5 13" id="KW-0378">Hydrolase</keyword>
<comment type="subunit">
    <text evidence="13">Component of the MCM2-7 complex.</text>
</comment>
<proteinExistence type="inferred from homology"/>
<keyword evidence="9 13" id="KW-0539">Nucleus</keyword>
<dbReference type="PROSITE" id="PS50051">
    <property type="entry name" value="MCM_2"/>
    <property type="match status" value="1"/>
</dbReference>
<dbReference type="STRING" id="574566.I0Z1U4"/>
<evidence type="ECO:0000256" key="13">
    <source>
        <dbReference type="RuleBase" id="RU368062"/>
    </source>
</evidence>
<dbReference type="PANTHER" id="PTHR11630">
    <property type="entry name" value="DNA REPLICATION LICENSING FACTOR MCM FAMILY MEMBER"/>
    <property type="match status" value="1"/>
</dbReference>
<comment type="similarity">
    <text evidence="2 12">Belongs to the MCM family.</text>
</comment>
<dbReference type="CDD" id="cd17755">
    <property type="entry name" value="MCM4"/>
    <property type="match status" value="1"/>
</dbReference>
<dbReference type="AlphaFoldDB" id="I0Z1U4"/>
<evidence type="ECO:0000256" key="5">
    <source>
        <dbReference type="ARBA" id="ARBA00022801"/>
    </source>
</evidence>
<evidence type="ECO:0000256" key="9">
    <source>
        <dbReference type="ARBA" id="ARBA00023242"/>
    </source>
</evidence>
<accession>I0Z1U4</accession>
<dbReference type="PRINTS" id="PR01657">
    <property type="entry name" value="MCMFAMILY"/>
</dbReference>
<dbReference type="GO" id="GO:0017116">
    <property type="term" value="F:single-stranded DNA helicase activity"/>
    <property type="evidence" value="ECO:0007669"/>
    <property type="project" value="TreeGrafter"/>
</dbReference>
<dbReference type="Gene3D" id="2.20.28.10">
    <property type="match status" value="1"/>
</dbReference>
<evidence type="ECO:0000256" key="11">
    <source>
        <dbReference type="ARBA" id="ARBA00053280"/>
    </source>
</evidence>
<comment type="subcellular location">
    <subcellularLocation>
        <location evidence="1">Nucleus</location>
    </subcellularLocation>
</comment>
<organism evidence="15 16">
    <name type="scientific">Coccomyxa subellipsoidea (strain C-169)</name>
    <name type="common">Green microalga</name>
    <dbReference type="NCBI Taxonomy" id="574566"/>
    <lineage>
        <taxon>Eukaryota</taxon>
        <taxon>Viridiplantae</taxon>
        <taxon>Chlorophyta</taxon>
        <taxon>core chlorophytes</taxon>
        <taxon>Trebouxiophyceae</taxon>
        <taxon>Trebouxiophyceae incertae sedis</taxon>
        <taxon>Coccomyxaceae</taxon>
        <taxon>Coccomyxa</taxon>
        <taxon>Coccomyxa subellipsoidea</taxon>
    </lineage>
</organism>
<dbReference type="SUPFAM" id="SSF52540">
    <property type="entry name" value="P-loop containing nucleoside triphosphate hydrolases"/>
    <property type="match status" value="1"/>
</dbReference>
<dbReference type="OrthoDB" id="10251574at2759"/>
<name>I0Z1U4_COCSC</name>
<dbReference type="InterPro" id="IPR031327">
    <property type="entry name" value="MCM"/>
</dbReference>
<dbReference type="InterPro" id="IPR027417">
    <property type="entry name" value="P-loop_NTPase"/>
</dbReference>
<protein>
    <recommendedName>
        <fullName evidence="13">DNA replication licensing factor MCM4</fullName>
        <ecNumber evidence="13">3.6.4.12</ecNumber>
    </recommendedName>
</protein>
<dbReference type="Pfam" id="PF14551">
    <property type="entry name" value="MCM_N"/>
    <property type="match status" value="1"/>
</dbReference>
<comment type="function">
    <text evidence="11">Probable component of the MCM2-7 complex (MCM complex) that may function as a DNA helicase and which is essential to undergo a single round of replication initiation and elongation per cell cycle in eukaryotic cells.</text>
</comment>
<dbReference type="InterPro" id="IPR001208">
    <property type="entry name" value="MCM_dom"/>
</dbReference>
<dbReference type="GO" id="GO:1902975">
    <property type="term" value="P:mitotic DNA replication initiation"/>
    <property type="evidence" value="ECO:0007669"/>
    <property type="project" value="TreeGrafter"/>
</dbReference>
<sequence>MARCLIWQLSRALAHSAFRSAPFSGISGVSEDYENENFIWGTTIRAHQITRELEQFFLNFTEEGADEAKYITLLREMHASGEGMLNVDCHDLHAYNSEIYSKLIKYPSEVITLMDGAVKLVYADIAQTQAENAEVQANVFNLMERKVIRDLDPDDIDRLVSVSGMVTRCSNIIPEVSHACFKCDNCQHEELVQNILGHIEEPKICPSCQKKWMMKMVHNRSIYLNKQIVKMQENPNAIPEGETPHNVTLMCYDPMTDMTKPGDRITVTGIYKAHPLRVNPRLRMLKTVYKANIDIVHIQREETSTLFSVSERGPMNSDDGVPGAAQDTQNDGLFQAGNESREEIEAKEAEMRALGAEPDIYDKLMKSVAPSIWQMDDVKKGILCQLFGGSSKEFSGGRVRGEINVLLVGDPGVSKSQLLSYVHKLAPRGIYTSGRGSSAVGLTAYVSRDQETKEMVLESGALVLSDRGICCIDEFDKMSDAARSMLHEVMEQQTVSVAKAGIIATLNARTSVLASANPVGSRYNPRMSIVDNLHLPPSLISRFDLIYLVLDKAEEANDRRLARHLLSLHYPDADAAVQARSLPPFHHNGTSHISLLPYYAPIPIDQLRDFIAYARNNCHPELSPEAATDIIDGYMNMRRMGSSRKTITATPRQLESLIRISEALARMRLSATVERQDAAEALRLMQVAIQQAATDPVTGAIDMDLIQTGVSASERIARGQLAQEIKKLLISKPAGMSFEEMTAAIANQASVPVDQTAVRRAVDTILEEVSVVGNHLKHKNAIA</sequence>
<dbReference type="PROSITE" id="PS00847">
    <property type="entry name" value="MCM_1"/>
    <property type="match status" value="1"/>
</dbReference>
<evidence type="ECO:0000256" key="7">
    <source>
        <dbReference type="ARBA" id="ARBA00022840"/>
    </source>
</evidence>
<comment type="function">
    <text evidence="13">Acts as component of the MCM2-7 complex (MCM complex) which is the replicative helicase essential for 'once per cell cycle' DNA replication initiation and elongation in eukaryotic cells. The active ATPase sites in the MCM2-7 ring are formed through the interaction surfaces of two neighboring subunits such that a critical structure of a conserved arginine finger motif is provided in trans relative to the ATP-binding site of the Walker A box of the adjacent subunit. The six ATPase active sites, however, are likely to contribute differentially to the complex helicase activity.</text>
</comment>
<dbReference type="Pfam" id="PF00493">
    <property type="entry name" value="MCM"/>
    <property type="match status" value="1"/>
</dbReference>
<evidence type="ECO:0000256" key="10">
    <source>
        <dbReference type="ARBA" id="ARBA00047995"/>
    </source>
</evidence>
<dbReference type="GeneID" id="17042615"/>
<keyword evidence="16" id="KW-1185">Reference proteome</keyword>
<dbReference type="Gene3D" id="3.30.1640.10">
    <property type="entry name" value="mini-chromosome maintenance (MCM) complex, chain A, domain 1"/>
    <property type="match status" value="1"/>
</dbReference>